<reference evidence="1" key="1">
    <citation type="submission" date="2015-07" db="EMBL/GenBank/DDBJ databases">
        <title>Transcriptome Assembly of Anthurium amnicola.</title>
        <authorList>
            <person name="Suzuki J."/>
        </authorList>
    </citation>
    <scope>NUCLEOTIDE SEQUENCE</scope>
</reference>
<name>A0A1D1XX22_9ARAE</name>
<protein>
    <submittedName>
        <fullName evidence="1">DNA gyrase subunit B</fullName>
    </submittedName>
</protein>
<gene>
    <name evidence="1" type="primary">gyrB_16</name>
    <name evidence="1" type="ORF">g.59950</name>
</gene>
<evidence type="ECO:0000313" key="1">
    <source>
        <dbReference type="EMBL" id="JAT46922.1"/>
    </source>
</evidence>
<accession>A0A1D1XX22</accession>
<dbReference type="EMBL" id="GDJX01021014">
    <property type="protein sequence ID" value="JAT46922.1"/>
    <property type="molecule type" value="Transcribed_RNA"/>
</dbReference>
<dbReference type="AlphaFoldDB" id="A0A1D1XX22"/>
<sequence>MAAFLRRSRTTLGLVPGKLSSCRSDPTRSWVLFGATSLAPEAVGGGRGIGGVPFSSSTAWTRTWGYHPYRRPKLAMWGDWACLGLTALAGGLFWNSSTSREGTPLRERLVGIVILYGALRYSLKRKQLRLRLKWSRHKLVLIGLILQELERENKAHLAEADKILQKLESVIYHRMEIDTKTVHVRRGEPFLFSAMALLKRIEKLNMILSSKPKGFKGSFPHMRFDSNRTELIKVQVLRLEALVRELVLSHATNEARIDRNKKLIAKVDDLLLNLEQEK</sequence>
<proteinExistence type="predicted"/>
<organism evidence="1">
    <name type="scientific">Anthurium amnicola</name>
    <dbReference type="NCBI Taxonomy" id="1678845"/>
    <lineage>
        <taxon>Eukaryota</taxon>
        <taxon>Viridiplantae</taxon>
        <taxon>Streptophyta</taxon>
        <taxon>Embryophyta</taxon>
        <taxon>Tracheophyta</taxon>
        <taxon>Spermatophyta</taxon>
        <taxon>Magnoliopsida</taxon>
        <taxon>Liliopsida</taxon>
        <taxon>Araceae</taxon>
        <taxon>Pothoideae</taxon>
        <taxon>Potheae</taxon>
        <taxon>Anthurium</taxon>
    </lineage>
</organism>